<evidence type="ECO:0000313" key="2">
    <source>
        <dbReference type="Proteomes" id="UP000002724"/>
    </source>
</evidence>
<reference evidence="1 2" key="1">
    <citation type="submission" date="2008-06" db="EMBL/GenBank/DDBJ databases">
        <title>Complete sequence of Pelodictyon phaeoclathratiforme BU-1.</title>
        <authorList>
            <consortium name="US DOE Joint Genome Institute"/>
            <person name="Lucas S."/>
            <person name="Copeland A."/>
            <person name="Lapidus A."/>
            <person name="Glavina del Rio T."/>
            <person name="Dalin E."/>
            <person name="Tice H."/>
            <person name="Bruce D."/>
            <person name="Goodwin L."/>
            <person name="Pitluck S."/>
            <person name="Schmutz J."/>
            <person name="Larimer F."/>
            <person name="Land M."/>
            <person name="Hauser L."/>
            <person name="Kyrpides N."/>
            <person name="Mikhailova N."/>
            <person name="Liu Z."/>
            <person name="Li T."/>
            <person name="Zhao F."/>
            <person name="Overmann J."/>
            <person name="Bryant D.A."/>
            <person name="Richardson P."/>
        </authorList>
    </citation>
    <scope>NUCLEOTIDE SEQUENCE [LARGE SCALE GENOMIC DNA]</scope>
    <source>
        <strain evidence="2">DSM 5477 / BU-1</strain>
    </source>
</reference>
<dbReference type="AlphaFoldDB" id="B4SDC9"/>
<proteinExistence type="predicted"/>
<accession>B4SDC9</accession>
<gene>
    <name evidence="1" type="ordered locus">Ppha_0555</name>
</gene>
<protein>
    <submittedName>
        <fullName evidence="1">Uncharacterized protein</fullName>
    </submittedName>
</protein>
<dbReference type="HOGENOM" id="CLU_085970_0_0_10"/>
<dbReference type="eggNOG" id="ENOG5033038">
    <property type="taxonomic scope" value="Bacteria"/>
</dbReference>
<keyword evidence="2" id="KW-1185">Reference proteome</keyword>
<dbReference type="KEGG" id="pph:Ppha_0555"/>
<name>B4SDC9_PELPB</name>
<dbReference type="STRING" id="324925.Ppha_0555"/>
<dbReference type="Proteomes" id="UP000002724">
    <property type="component" value="Chromosome"/>
</dbReference>
<organism evidence="1 2">
    <name type="scientific">Pelodictyon phaeoclathratiforme (strain DSM 5477 / BU-1)</name>
    <dbReference type="NCBI Taxonomy" id="324925"/>
    <lineage>
        <taxon>Bacteria</taxon>
        <taxon>Pseudomonadati</taxon>
        <taxon>Chlorobiota</taxon>
        <taxon>Chlorobiia</taxon>
        <taxon>Chlorobiales</taxon>
        <taxon>Chlorobiaceae</taxon>
        <taxon>Chlorobium/Pelodictyon group</taxon>
        <taxon>Pelodictyon</taxon>
    </lineage>
</organism>
<sequence length="312" mass="35181">MLYCKTQFGQGLLGRGMGFGNRLFPWARCRIFAFVNSAQMISPVWLRPAISQIFRGGIDYNSYVRQLILFGLFRRRSNDLSVIKGLMTTSRISVFHEPDSLESQYPVQTEKKNVTIIFSGYENYFLPLNNWHNFLYDELQLITKVKYLNIVDSVGCIPIGICVRCGNDFGEPVIINGKLQKGQKTPIKWFVRCLNIIRSEINYPCRAVVISDGTHRQLDELLSLENVQLLRPASAISDLLVLAKTSLLIGSGSSSFVAWGCYLGQMPSISHPGQSLLDWGIAPKKGQYIGEFDPNNPSEEFLSQVRVVLNKS</sequence>
<dbReference type="EMBL" id="CP001110">
    <property type="protein sequence ID" value="ACF42868.1"/>
    <property type="molecule type" value="Genomic_DNA"/>
</dbReference>
<evidence type="ECO:0000313" key="1">
    <source>
        <dbReference type="EMBL" id="ACF42868.1"/>
    </source>
</evidence>